<dbReference type="PANTHER" id="PTHR43941:SF1">
    <property type="entry name" value="STRUCTURAL MAINTENANCE OF CHROMOSOMES PROTEIN 2"/>
    <property type="match status" value="1"/>
</dbReference>
<feature type="compositionally biased region" description="Low complexity" evidence="7">
    <location>
        <begin position="450"/>
        <end position="459"/>
    </location>
</feature>
<evidence type="ECO:0000256" key="4">
    <source>
        <dbReference type="ARBA" id="ARBA00023054"/>
    </source>
</evidence>
<dbReference type="GO" id="GO:0000785">
    <property type="term" value="C:chromatin"/>
    <property type="evidence" value="ECO:0007669"/>
    <property type="project" value="TreeGrafter"/>
</dbReference>
<evidence type="ECO:0000256" key="6">
    <source>
        <dbReference type="SAM" id="Coils"/>
    </source>
</evidence>
<evidence type="ECO:0000256" key="5">
    <source>
        <dbReference type="ARBA" id="ARBA00023212"/>
    </source>
</evidence>
<evidence type="ECO:0000256" key="1">
    <source>
        <dbReference type="ARBA" id="ARBA00004267"/>
    </source>
</evidence>
<feature type="compositionally biased region" description="Basic and acidic residues" evidence="7">
    <location>
        <begin position="930"/>
        <end position="942"/>
    </location>
</feature>
<feature type="coiled-coil region" evidence="6">
    <location>
        <begin position="1183"/>
        <end position="1319"/>
    </location>
</feature>
<dbReference type="GO" id="GO:0000793">
    <property type="term" value="C:condensed chromosome"/>
    <property type="evidence" value="ECO:0007669"/>
    <property type="project" value="TreeGrafter"/>
</dbReference>
<dbReference type="InterPro" id="IPR019528">
    <property type="entry name" value="PACT_domain"/>
</dbReference>
<feature type="coiled-coil region" evidence="6">
    <location>
        <begin position="1075"/>
        <end position="1137"/>
    </location>
</feature>
<proteinExistence type="predicted"/>
<dbReference type="Pfam" id="PF10495">
    <property type="entry name" value="PACT_coil_coil"/>
    <property type="match status" value="1"/>
</dbReference>
<feature type="region of interest" description="Disordered" evidence="7">
    <location>
        <begin position="811"/>
        <end position="839"/>
    </location>
</feature>
<feature type="region of interest" description="Disordered" evidence="7">
    <location>
        <begin position="426"/>
        <end position="530"/>
    </location>
</feature>
<keyword evidence="10" id="KW-1185">Reference proteome</keyword>
<dbReference type="Proteomes" id="UP000759537">
    <property type="component" value="Unassembled WGS sequence"/>
</dbReference>
<sequence>MALLETPSRLWRRIEADEQNDMPSLPELPPFEDSNDLNATATSEETHHSDLNPTSPLQSTPAPPSNQNTIRLQSSTSSTSRFAQSVASRASRSGSAFSSSTGSLSRHSRASLSIQRSEISFDDVSAIPLYPKSNIVASDEAGVEVGRDGPEDMSLADALEPPSRGGSPFSSEGMGGNGLSKYSYSVSLRSEPKTSPFDKMRNVSFRKPIPRMRTPSLTRTLSPSSSSSNSNSTPHSGESPGPAQMDSAPSLSVLSIPPPPESHDDSEDMSLSDLPLPSDVSEAQDLEQDLEQALNDEHYPAEETRQVQSVSGSNESQEEPSPTFSSEEPTALPRFPSTTPHVSTNRAESQSPQTLSVAQTSPAPSVMFTPTPAFPPRPRPRFFAPGLPSTPAIAAEHSELDNKDLTTPYARRRSFLIDVINSTARPRFAQPTPLPPRTAYSTVLDEEGDSTSPDSSSQPSDKKSTAEQPPTSDTTVKLNAAFPGFTPGPRQRTRTVGRLSHPLSRGWTASASESEDVGGGASFTSTASSHDLTAHPRANASFDHVMGLGAGGHGIGRFNAGKLNAYLHGLNRRLQEESESLTGQVGLLRKENVMLAEANAALQEEMERLHQQVLTGGAGSRRSSTGRRLSDIGSTLGEVREDAGGEGWGEEKIEMERELDALGAELHDCRREQEEATAALEAERAERSRDKERWRERMVEVERGVESIIHDLEAKVEAAAQESSEKDRLLEELEQALKRVEEEAEIAQTRAESAEKTLESHGELGGKLLEANRKLDKSTAELHDLQSHVERLEDELAEADQHLQDEQLRAKKLQDDLDSKDSRLEDLERKRSAQEAKLQESNRELQAYITELEADAGLALDHIEALQQEIQDAREKVIMDDDAVAAIKQESERNVELVTQLEDALDAAEQKMRADGDALTELRSRIATLERERDRDRAEKSRSVGHNAELEEAEDQIEVLERELDNAHREISRLNSELVQSPARKALDRAREAKIELLEKEKEDLQELLNSLKHENSGWNTPGRFSNAGGISPIHRQVLNMTLKTPKTPGAPLRDMSWLRMSPSDPSVGPYIAEIQRLERELGRANESIDEKLDRLENAGFGNVELETRLNDERAKMAALEEDIARLDRREERRLRRLAKAKCPHCRQNVDLRSLNRAGDADESTLEFSMLSYASERTPAKTSESLEEELQAVNRELAFMKKKWQEELGENVVLKEAANRLNLQMQDIKERAEQKERRNEKARTGVLYELDEAKRAIADLEVDLKAERARLRVLTVEQTHAEREKENVLLQMRRTESDMEDVKLQLQRVKRNNNDLEGELRANATAEQKARLLEVKSEENAETIEHLRQERSLLTAEHKKLQQRFKKALEQMDKLREEQRVHQKSHNGRRHALDMQKLEIEELKRALADHADALQATEAAHIRAAAAQAREREQDVVVASLEADLARVRRSAETLGRDLRTERKRREEENARRDVERKTERGRARKEVEETRRELEKVLRERKQTGAELRLVHERLDLLEGEKRTWDRHVCARSDSTSTQLSTLRNQHRLECKGLIVQIHYLKAKFTRENTMRLDLSHQKQYLLILLSRRERSEEHILAMIARITSPIPGPSSLHRPRRKTFRVVARGVVFIQRIKRASETWRAQCAPKPAIKAALEDVRRRRKQHRRPL</sequence>
<dbReference type="PANTHER" id="PTHR43941">
    <property type="entry name" value="STRUCTURAL MAINTENANCE OF CHROMOSOMES PROTEIN 2"/>
    <property type="match status" value="1"/>
</dbReference>
<name>A0A9P5K2A1_9AGAM</name>
<feature type="compositionally biased region" description="Low complexity" evidence="7">
    <location>
        <begin position="74"/>
        <end position="105"/>
    </location>
</feature>
<feature type="compositionally biased region" description="Low complexity" evidence="7">
    <location>
        <begin position="271"/>
        <end position="281"/>
    </location>
</feature>
<protein>
    <recommendedName>
        <fullName evidence="8">Pericentrin/AKAP-450 centrosomal targeting domain-containing protein</fullName>
    </recommendedName>
</protein>
<evidence type="ECO:0000256" key="7">
    <source>
        <dbReference type="SAM" id="MobiDB-lite"/>
    </source>
</evidence>
<feature type="region of interest" description="Disordered" evidence="7">
    <location>
        <begin position="930"/>
        <end position="950"/>
    </location>
</feature>
<feature type="compositionally biased region" description="Low complexity" evidence="7">
    <location>
        <begin position="319"/>
        <end position="329"/>
    </location>
</feature>
<dbReference type="OrthoDB" id="2020852at2759"/>
<dbReference type="GO" id="GO:0005737">
    <property type="term" value="C:cytoplasm"/>
    <property type="evidence" value="ECO:0007669"/>
    <property type="project" value="UniProtKB-ARBA"/>
</dbReference>
<evidence type="ECO:0000259" key="8">
    <source>
        <dbReference type="Pfam" id="PF10495"/>
    </source>
</evidence>
<feature type="compositionally biased region" description="Polar residues" evidence="7">
    <location>
        <begin position="51"/>
        <end position="73"/>
    </location>
</feature>
<dbReference type="GO" id="GO:0000796">
    <property type="term" value="C:condensin complex"/>
    <property type="evidence" value="ECO:0007669"/>
    <property type="project" value="TreeGrafter"/>
</dbReference>
<accession>A0A9P5K2A1</accession>
<feature type="compositionally biased region" description="Polar residues" evidence="7">
    <location>
        <begin position="466"/>
        <end position="477"/>
    </location>
</feature>
<dbReference type="GO" id="GO:0005815">
    <property type="term" value="C:microtubule organizing center"/>
    <property type="evidence" value="ECO:0007669"/>
    <property type="project" value="UniProtKB-SubCell"/>
</dbReference>
<feature type="compositionally biased region" description="Polar residues" evidence="7">
    <location>
        <begin position="336"/>
        <end position="363"/>
    </location>
</feature>
<reference evidence="9" key="1">
    <citation type="submission" date="2019-10" db="EMBL/GenBank/DDBJ databases">
        <authorList>
            <consortium name="DOE Joint Genome Institute"/>
            <person name="Kuo A."/>
            <person name="Miyauchi S."/>
            <person name="Kiss E."/>
            <person name="Drula E."/>
            <person name="Kohler A."/>
            <person name="Sanchez-Garcia M."/>
            <person name="Andreopoulos B."/>
            <person name="Barry K.W."/>
            <person name="Bonito G."/>
            <person name="Buee M."/>
            <person name="Carver A."/>
            <person name="Chen C."/>
            <person name="Cichocki N."/>
            <person name="Clum A."/>
            <person name="Culley D."/>
            <person name="Crous P.W."/>
            <person name="Fauchery L."/>
            <person name="Girlanda M."/>
            <person name="Hayes R."/>
            <person name="Keri Z."/>
            <person name="LaButti K."/>
            <person name="Lipzen A."/>
            <person name="Lombard V."/>
            <person name="Magnuson J."/>
            <person name="Maillard F."/>
            <person name="Morin E."/>
            <person name="Murat C."/>
            <person name="Nolan M."/>
            <person name="Ohm R."/>
            <person name="Pangilinan J."/>
            <person name="Pereira M."/>
            <person name="Perotto S."/>
            <person name="Peter M."/>
            <person name="Riley R."/>
            <person name="Sitrit Y."/>
            <person name="Stielow B."/>
            <person name="Szollosi G."/>
            <person name="Zifcakova L."/>
            <person name="Stursova M."/>
            <person name="Spatafora J.W."/>
            <person name="Tedersoo L."/>
            <person name="Vaario L.-M."/>
            <person name="Yamada A."/>
            <person name="Yan M."/>
            <person name="Wang P."/>
            <person name="Xu J."/>
            <person name="Bruns T."/>
            <person name="Baldrian P."/>
            <person name="Vilgalys R."/>
            <person name="Henrissat B."/>
            <person name="Grigoriev I.V."/>
            <person name="Hibbett D."/>
            <person name="Nagy L.G."/>
            <person name="Martin F.M."/>
        </authorList>
    </citation>
    <scope>NUCLEOTIDE SEQUENCE</scope>
    <source>
        <strain evidence="9">Prilba</strain>
    </source>
</reference>
<comment type="subcellular location">
    <subcellularLocation>
        <location evidence="1">Cytoplasm</location>
        <location evidence="1">Cytoskeleton</location>
        <location evidence="1">Microtubule organizing center</location>
    </subcellularLocation>
</comment>
<evidence type="ECO:0000313" key="9">
    <source>
        <dbReference type="EMBL" id="KAF8475172.1"/>
    </source>
</evidence>
<gene>
    <name evidence="9" type="ORF">DFH94DRAFT_759649</name>
</gene>
<feature type="coiled-coil region" evidence="6">
    <location>
        <begin position="652"/>
        <end position="686"/>
    </location>
</feature>
<evidence type="ECO:0000256" key="2">
    <source>
        <dbReference type="ARBA" id="ARBA00022490"/>
    </source>
</evidence>
<reference evidence="9" key="2">
    <citation type="journal article" date="2020" name="Nat. Commun.">
        <title>Large-scale genome sequencing of mycorrhizal fungi provides insights into the early evolution of symbiotic traits.</title>
        <authorList>
            <person name="Miyauchi S."/>
            <person name="Kiss E."/>
            <person name="Kuo A."/>
            <person name="Drula E."/>
            <person name="Kohler A."/>
            <person name="Sanchez-Garcia M."/>
            <person name="Morin E."/>
            <person name="Andreopoulos B."/>
            <person name="Barry K.W."/>
            <person name="Bonito G."/>
            <person name="Buee M."/>
            <person name="Carver A."/>
            <person name="Chen C."/>
            <person name="Cichocki N."/>
            <person name="Clum A."/>
            <person name="Culley D."/>
            <person name="Crous P.W."/>
            <person name="Fauchery L."/>
            <person name="Girlanda M."/>
            <person name="Hayes R.D."/>
            <person name="Keri Z."/>
            <person name="LaButti K."/>
            <person name="Lipzen A."/>
            <person name="Lombard V."/>
            <person name="Magnuson J."/>
            <person name="Maillard F."/>
            <person name="Murat C."/>
            <person name="Nolan M."/>
            <person name="Ohm R.A."/>
            <person name="Pangilinan J."/>
            <person name="Pereira M.F."/>
            <person name="Perotto S."/>
            <person name="Peter M."/>
            <person name="Pfister S."/>
            <person name="Riley R."/>
            <person name="Sitrit Y."/>
            <person name="Stielow J.B."/>
            <person name="Szollosi G."/>
            <person name="Zifcakova L."/>
            <person name="Stursova M."/>
            <person name="Spatafora J.W."/>
            <person name="Tedersoo L."/>
            <person name="Vaario L.M."/>
            <person name="Yamada A."/>
            <person name="Yan M."/>
            <person name="Wang P."/>
            <person name="Xu J."/>
            <person name="Bruns T."/>
            <person name="Baldrian P."/>
            <person name="Vilgalys R."/>
            <person name="Dunand C."/>
            <person name="Henrissat B."/>
            <person name="Grigoriev I.V."/>
            <person name="Hibbett D."/>
            <person name="Nagy L.G."/>
            <person name="Martin F.M."/>
        </authorList>
    </citation>
    <scope>NUCLEOTIDE SEQUENCE</scope>
    <source>
        <strain evidence="9">Prilba</strain>
    </source>
</reference>
<feature type="region of interest" description="Disordered" evidence="7">
    <location>
        <begin position="1462"/>
        <end position="1489"/>
    </location>
</feature>
<feature type="compositionally biased region" description="Basic and acidic residues" evidence="7">
    <location>
        <begin position="295"/>
        <end position="305"/>
    </location>
</feature>
<evidence type="ECO:0000256" key="3">
    <source>
        <dbReference type="ARBA" id="ARBA00022553"/>
    </source>
</evidence>
<dbReference type="GO" id="GO:0007076">
    <property type="term" value="P:mitotic chromosome condensation"/>
    <property type="evidence" value="ECO:0007669"/>
    <property type="project" value="TreeGrafter"/>
</dbReference>
<feature type="coiled-coil region" evidence="6">
    <location>
        <begin position="571"/>
        <end position="612"/>
    </location>
</feature>
<evidence type="ECO:0000313" key="10">
    <source>
        <dbReference type="Proteomes" id="UP000759537"/>
    </source>
</evidence>
<keyword evidence="2" id="KW-0963">Cytoplasm</keyword>
<feature type="compositionally biased region" description="Basic and acidic residues" evidence="7">
    <location>
        <begin position="190"/>
        <end position="201"/>
    </location>
</feature>
<keyword evidence="4 6" id="KW-0175">Coiled coil</keyword>
<feature type="domain" description="Pericentrin/AKAP-450 centrosomal targeting" evidence="8">
    <location>
        <begin position="1565"/>
        <end position="1642"/>
    </location>
</feature>
<keyword evidence="3" id="KW-0597">Phosphoprotein</keyword>
<feature type="region of interest" description="Disordered" evidence="7">
    <location>
        <begin position="132"/>
        <end position="389"/>
    </location>
</feature>
<feature type="region of interest" description="Disordered" evidence="7">
    <location>
        <begin position="1"/>
        <end position="117"/>
    </location>
</feature>
<feature type="compositionally biased region" description="Low complexity" evidence="7">
    <location>
        <begin position="213"/>
        <end position="233"/>
    </location>
</feature>
<comment type="caution">
    <text evidence="9">The sequence shown here is derived from an EMBL/GenBank/DDBJ whole genome shotgun (WGS) entry which is preliminary data.</text>
</comment>
<dbReference type="GO" id="GO:0003682">
    <property type="term" value="F:chromatin binding"/>
    <property type="evidence" value="ECO:0007669"/>
    <property type="project" value="TreeGrafter"/>
</dbReference>
<organism evidence="9 10">
    <name type="scientific">Russula ochroleuca</name>
    <dbReference type="NCBI Taxonomy" id="152965"/>
    <lineage>
        <taxon>Eukaryota</taxon>
        <taxon>Fungi</taxon>
        <taxon>Dikarya</taxon>
        <taxon>Basidiomycota</taxon>
        <taxon>Agaricomycotina</taxon>
        <taxon>Agaricomycetes</taxon>
        <taxon>Russulales</taxon>
        <taxon>Russulaceae</taxon>
        <taxon>Russula</taxon>
    </lineage>
</organism>
<keyword evidence="5" id="KW-0206">Cytoskeleton</keyword>
<dbReference type="EMBL" id="WHVB01000016">
    <property type="protein sequence ID" value="KAF8475172.1"/>
    <property type="molecule type" value="Genomic_DNA"/>
</dbReference>